<name>A0A2I0ANB9_9ASPA</name>
<evidence type="ECO:0000313" key="1">
    <source>
        <dbReference type="EMBL" id="PKA57058.1"/>
    </source>
</evidence>
<keyword evidence="2" id="KW-1185">Reference proteome</keyword>
<reference evidence="1 2" key="1">
    <citation type="journal article" date="2017" name="Nature">
        <title>The Apostasia genome and the evolution of orchids.</title>
        <authorList>
            <person name="Zhang G.Q."/>
            <person name="Liu K.W."/>
            <person name="Li Z."/>
            <person name="Lohaus R."/>
            <person name="Hsiao Y.Y."/>
            <person name="Niu S.C."/>
            <person name="Wang J.Y."/>
            <person name="Lin Y.C."/>
            <person name="Xu Q."/>
            <person name="Chen L.J."/>
            <person name="Yoshida K."/>
            <person name="Fujiwara S."/>
            <person name="Wang Z.W."/>
            <person name="Zhang Y.Q."/>
            <person name="Mitsuda N."/>
            <person name="Wang M."/>
            <person name="Liu G.H."/>
            <person name="Pecoraro L."/>
            <person name="Huang H.X."/>
            <person name="Xiao X.J."/>
            <person name="Lin M."/>
            <person name="Wu X.Y."/>
            <person name="Wu W.L."/>
            <person name="Chen Y.Y."/>
            <person name="Chang S.B."/>
            <person name="Sakamoto S."/>
            <person name="Ohme-Takagi M."/>
            <person name="Yagi M."/>
            <person name="Zeng S.J."/>
            <person name="Shen C.Y."/>
            <person name="Yeh C.M."/>
            <person name="Luo Y.B."/>
            <person name="Tsai W.C."/>
            <person name="Van de Peer Y."/>
            <person name="Liu Z.J."/>
        </authorList>
    </citation>
    <scope>NUCLEOTIDE SEQUENCE [LARGE SCALE GENOMIC DNA]</scope>
    <source>
        <strain evidence="2">cv. Shenzhen</strain>
        <tissue evidence="1">Stem</tissue>
    </source>
</reference>
<sequence length="81" mass="9035">MQVANSNNLVSASKDTAIWLLVFAAAESVHDINDFDGSNAGLWRLALLVNNRIIMGNILDPRYIQTSSLERCVDSWIVFCH</sequence>
<gene>
    <name evidence="1" type="ORF">AXF42_Ash002362</name>
</gene>
<evidence type="ECO:0000313" key="2">
    <source>
        <dbReference type="Proteomes" id="UP000236161"/>
    </source>
</evidence>
<dbReference type="Proteomes" id="UP000236161">
    <property type="component" value="Unassembled WGS sequence"/>
</dbReference>
<protein>
    <submittedName>
        <fullName evidence="1">Uncharacterized protein</fullName>
    </submittedName>
</protein>
<dbReference type="EMBL" id="KZ451969">
    <property type="protein sequence ID" value="PKA57058.1"/>
    <property type="molecule type" value="Genomic_DNA"/>
</dbReference>
<dbReference type="OrthoDB" id="1928087at2759"/>
<organism evidence="1 2">
    <name type="scientific">Apostasia shenzhenica</name>
    <dbReference type="NCBI Taxonomy" id="1088818"/>
    <lineage>
        <taxon>Eukaryota</taxon>
        <taxon>Viridiplantae</taxon>
        <taxon>Streptophyta</taxon>
        <taxon>Embryophyta</taxon>
        <taxon>Tracheophyta</taxon>
        <taxon>Spermatophyta</taxon>
        <taxon>Magnoliopsida</taxon>
        <taxon>Liliopsida</taxon>
        <taxon>Asparagales</taxon>
        <taxon>Orchidaceae</taxon>
        <taxon>Apostasioideae</taxon>
        <taxon>Apostasia</taxon>
    </lineage>
</organism>
<accession>A0A2I0ANB9</accession>
<dbReference type="AlphaFoldDB" id="A0A2I0ANB9"/>
<proteinExistence type="predicted"/>